<dbReference type="GO" id="GO:0005886">
    <property type="term" value="C:plasma membrane"/>
    <property type="evidence" value="ECO:0007669"/>
    <property type="project" value="TreeGrafter"/>
</dbReference>
<dbReference type="EMBL" id="LXFE01001824">
    <property type="protein sequence ID" value="OLL23338.1"/>
    <property type="molecule type" value="Genomic_DNA"/>
</dbReference>
<evidence type="ECO:0000256" key="2">
    <source>
        <dbReference type="ARBA" id="ARBA00022448"/>
    </source>
</evidence>
<dbReference type="Pfam" id="PF07690">
    <property type="entry name" value="MFS_1"/>
    <property type="match status" value="1"/>
</dbReference>
<dbReference type="GO" id="GO:1905135">
    <property type="term" value="P:biotin import across plasma membrane"/>
    <property type="evidence" value="ECO:0007669"/>
    <property type="project" value="TreeGrafter"/>
</dbReference>
<dbReference type="SUPFAM" id="SSF103473">
    <property type="entry name" value="MFS general substrate transporter"/>
    <property type="match status" value="1"/>
</dbReference>
<evidence type="ECO:0000256" key="1">
    <source>
        <dbReference type="ARBA" id="ARBA00004141"/>
    </source>
</evidence>
<dbReference type="Proteomes" id="UP000186594">
    <property type="component" value="Unassembled WGS sequence"/>
</dbReference>
<dbReference type="InterPro" id="IPR036259">
    <property type="entry name" value="MFS_trans_sf"/>
</dbReference>
<evidence type="ECO:0000313" key="9">
    <source>
        <dbReference type="EMBL" id="OLL23338.1"/>
    </source>
</evidence>
<dbReference type="PROSITE" id="PS50850">
    <property type="entry name" value="MFS"/>
    <property type="match status" value="1"/>
</dbReference>
<organism evidence="9 10">
    <name type="scientific">Neolecta irregularis (strain DAH-3)</name>
    <dbReference type="NCBI Taxonomy" id="1198029"/>
    <lineage>
        <taxon>Eukaryota</taxon>
        <taxon>Fungi</taxon>
        <taxon>Dikarya</taxon>
        <taxon>Ascomycota</taxon>
        <taxon>Taphrinomycotina</taxon>
        <taxon>Neolectales</taxon>
        <taxon>Neolectaceae</taxon>
        <taxon>Neolecta</taxon>
    </lineage>
</organism>
<dbReference type="OMA" id="AWSFYLL"/>
<feature type="transmembrane region" description="Helical" evidence="7">
    <location>
        <begin position="329"/>
        <end position="348"/>
    </location>
</feature>
<comment type="caution">
    <text evidence="9">The sequence shown here is derived from an EMBL/GenBank/DDBJ whole genome shotgun (WGS) entry which is preliminary data.</text>
</comment>
<sequence>MTNPFPESNLGPPSPLIADSDLKLTQQEQFQMKAIYKKLDRRIIPCLWFLYFLAAAARSTVGLALTMNTNAKHSLSQNLGLSTHQTSIGLAIFYIGYIIFEVPSNLLMLKMKPQVYISRIQCSIGIISACHAALNGAWSFYFLRALLGFAEAGVWPSMTYYLTIWYPPKMIAHRIGYYFTAAQLSAAVVGLVSAGFQEMDGALGIVGYKWMFLIYGIIIFVNGVSLLWWLPDRPMYQKSGSKSTFLDRYIPSMPVLTPEEEVLHARVTGPRSRHWNLDELWRITIDIRVWPIVVMYIGVVGVGIGIQSYGTLIIQAINPKFSSIDLSLLFAPIWIADAIGILVITPLSDRYRNRLLFFCGPCVIIITGLLITTYAHISSARYAGLLIVGFGLGPTVPICMTWAAEIFSVHYGGLGVAAAVALVTGPGNLGSVITTYALYSGWKADIAREYKGSNLVCVGLIVASISAACSEWLLVRNRKNKPSKV</sequence>
<dbReference type="PANTHER" id="PTHR43791:SF33">
    <property type="entry name" value="VITAMIN H TRANSPORTER 1"/>
    <property type="match status" value="1"/>
</dbReference>
<feature type="transmembrane region" description="Helical" evidence="7">
    <location>
        <begin position="208"/>
        <end position="230"/>
    </location>
</feature>
<evidence type="ECO:0000313" key="10">
    <source>
        <dbReference type="Proteomes" id="UP000186594"/>
    </source>
</evidence>
<name>A0A1U7LL22_NEOID</name>
<feature type="transmembrane region" description="Helical" evidence="7">
    <location>
        <begin position="140"/>
        <end position="163"/>
    </location>
</feature>
<dbReference type="GO" id="GO:0015225">
    <property type="term" value="F:biotin transmembrane transporter activity"/>
    <property type="evidence" value="ECO:0007669"/>
    <property type="project" value="TreeGrafter"/>
</dbReference>
<protein>
    <submittedName>
        <fullName evidence="9">Vitamin H transporter 1</fullName>
    </submittedName>
</protein>
<evidence type="ECO:0000256" key="5">
    <source>
        <dbReference type="ARBA" id="ARBA00023136"/>
    </source>
</evidence>
<feature type="transmembrane region" description="Helical" evidence="7">
    <location>
        <begin position="411"/>
        <end position="433"/>
    </location>
</feature>
<keyword evidence="2" id="KW-0813">Transport</keyword>
<dbReference type="InterPro" id="IPR020846">
    <property type="entry name" value="MFS_dom"/>
</dbReference>
<comment type="similarity">
    <text evidence="6">Belongs to the major facilitator superfamily. Allantoate permease family.</text>
</comment>
<feature type="transmembrane region" description="Helical" evidence="7">
    <location>
        <begin position="383"/>
        <end position="404"/>
    </location>
</feature>
<dbReference type="InterPro" id="IPR011701">
    <property type="entry name" value="MFS"/>
</dbReference>
<reference evidence="9 10" key="1">
    <citation type="submission" date="2016-04" db="EMBL/GenBank/DDBJ databases">
        <title>Evolutionary innovation and constraint leading to complex multicellularity in the Ascomycota.</title>
        <authorList>
            <person name="Cisse O."/>
            <person name="Nguyen A."/>
            <person name="Hewitt D.A."/>
            <person name="Jedd G."/>
            <person name="Stajich J.E."/>
        </authorList>
    </citation>
    <scope>NUCLEOTIDE SEQUENCE [LARGE SCALE GENOMIC DNA]</scope>
    <source>
        <strain evidence="9 10">DAH-3</strain>
    </source>
</reference>
<dbReference type="OrthoDB" id="5298304at2759"/>
<feature type="transmembrane region" description="Helical" evidence="7">
    <location>
        <begin position="87"/>
        <end position="109"/>
    </location>
</feature>
<dbReference type="Gene3D" id="1.20.1250.20">
    <property type="entry name" value="MFS general substrate transporter like domains"/>
    <property type="match status" value="2"/>
</dbReference>
<feature type="transmembrane region" description="Helical" evidence="7">
    <location>
        <begin position="46"/>
        <end position="67"/>
    </location>
</feature>
<evidence type="ECO:0000259" key="8">
    <source>
        <dbReference type="PROSITE" id="PS50850"/>
    </source>
</evidence>
<feature type="transmembrane region" description="Helical" evidence="7">
    <location>
        <begin position="289"/>
        <end position="309"/>
    </location>
</feature>
<feature type="transmembrane region" description="Helical" evidence="7">
    <location>
        <begin position="453"/>
        <end position="475"/>
    </location>
</feature>
<comment type="subcellular location">
    <subcellularLocation>
        <location evidence="1">Membrane</location>
        <topology evidence="1">Multi-pass membrane protein</topology>
    </subcellularLocation>
</comment>
<feature type="transmembrane region" description="Helical" evidence="7">
    <location>
        <begin position="116"/>
        <end position="134"/>
    </location>
</feature>
<feature type="domain" description="Major facilitator superfamily (MFS) profile" evidence="8">
    <location>
        <begin position="43"/>
        <end position="481"/>
    </location>
</feature>
<dbReference type="AlphaFoldDB" id="A0A1U7LL22"/>
<dbReference type="STRING" id="1198029.A0A1U7LL22"/>
<evidence type="ECO:0000256" key="7">
    <source>
        <dbReference type="SAM" id="Phobius"/>
    </source>
</evidence>
<keyword evidence="5 7" id="KW-0472">Membrane</keyword>
<dbReference type="GO" id="GO:0015295">
    <property type="term" value="F:solute:proton symporter activity"/>
    <property type="evidence" value="ECO:0007669"/>
    <property type="project" value="TreeGrafter"/>
</dbReference>
<evidence type="ECO:0000256" key="3">
    <source>
        <dbReference type="ARBA" id="ARBA00022692"/>
    </source>
</evidence>
<keyword evidence="10" id="KW-1185">Reference proteome</keyword>
<gene>
    <name evidence="9" type="ORF">NEOLI_005307</name>
</gene>
<keyword evidence="3 7" id="KW-0812">Transmembrane</keyword>
<feature type="transmembrane region" description="Helical" evidence="7">
    <location>
        <begin position="175"/>
        <end position="196"/>
    </location>
</feature>
<evidence type="ECO:0000256" key="4">
    <source>
        <dbReference type="ARBA" id="ARBA00022989"/>
    </source>
</evidence>
<dbReference type="PANTHER" id="PTHR43791">
    <property type="entry name" value="PERMEASE-RELATED"/>
    <property type="match status" value="1"/>
</dbReference>
<feature type="transmembrane region" description="Helical" evidence="7">
    <location>
        <begin position="355"/>
        <end position="377"/>
    </location>
</feature>
<dbReference type="GO" id="GO:1901604">
    <property type="term" value="F:dethiobiotin transmembrane transporter activity"/>
    <property type="evidence" value="ECO:0007669"/>
    <property type="project" value="TreeGrafter"/>
</dbReference>
<proteinExistence type="inferred from homology"/>
<accession>A0A1U7LL22</accession>
<keyword evidence="4 7" id="KW-1133">Transmembrane helix</keyword>
<evidence type="ECO:0000256" key="6">
    <source>
        <dbReference type="ARBA" id="ARBA00037968"/>
    </source>
</evidence>